<dbReference type="PANTHER" id="PTHR43415:SF3">
    <property type="entry name" value="GNAT-FAMILY ACETYLTRANSFERASE"/>
    <property type="match status" value="1"/>
</dbReference>
<keyword evidence="3" id="KW-1185">Reference proteome</keyword>
<dbReference type="Gene3D" id="3.40.50.11190">
    <property type="match status" value="1"/>
</dbReference>
<keyword evidence="2" id="KW-0378">Hydrolase</keyword>
<dbReference type="EMBL" id="JBAKBA010000023">
    <property type="protein sequence ID" value="MEL0659636.1"/>
    <property type="molecule type" value="Genomic_DNA"/>
</dbReference>
<dbReference type="InterPro" id="IPR000182">
    <property type="entry name" value="GNAT_dom"/>
</dbReference>
<evidence type="ECO:0000259" key="1">
    <source>
        <dbReference type="PROSITE" id="PS51186"/>
    </source>
</evidence>
<dbReference type="SUPFAM" id="SSF55729">
    <property type="entry name" value="Acyl-CoA N-acyltransferases (Nat)"/>
    <property type="match status" value="1"/>
</dbReference>
<proteinExistence type="predicted"/>
<dbReference type="PANTHER" id="PTHR43415">
    <property type="entry name" value="SPERMIDINE N(1)-ACETYLTRANSFERASE"/>
    <property type="match status" value="1"/>
</dbReference>
<evidence type="ECO:0000313" key="2">
    <source>
        <dbReference type="EMBL" id="MEL0659636.1"/>
    </source>
</evidence>
<dbReference type="Gene3D" id="3.40.630.30">
    <property type="match status" value="1"/>
</dbReference>
<dbReference type="EC" id="3.6.1.57" evidence="2"/>
<dbReference type="NCBIfam" id="TIGR03590">
    <property type="entry name" value="PseG"/>
    <property type="match status" value="1"/>
</dbReference>
<dbReference type="GO" id="GO:0016787">
    <property type="term" value="F:hydrolase activity"/>
    <property type="evidence" value="ECO:0007669"/>
    <property type="project" value="UniProtKB-KW"/>
</dbReference>
<organism evidence="2 3">
    <name type="scientific">Psychromonas arctica</name>
    <dbReference type="NCBI Taxonomy" id="168275"/>
    <lineage>
        <taxon>Bacteria</taxon>
        <taxon>Pseudomonadati</taxon>
        <taxon>Pseudomonadota</taxon>
        <taxon>Gammaproteobacteria</taxon>
        <taxon>Alteromonadales</taxon>
        <taxon>Psychromonadaceae</taxon>
        <taxon>Psychromonas</taxon>
    </lineage>
</organism>
<dbReference type="InterPro" id="IPR007235">
    <property type="entry name" value="Glyco_trans_28_C"/>
</dbReference>
<protein>
    <submittedName>
        <fullName evidence="2">UDP-2,4-diacetamido-2,4, 6-trideoxy-beta-L-altropyranose hydrolase</fullName>
        <ecNumber evidence="2">3.6.1.57</ecNumber>
    </submittedName>
</protein>
<dbReference type="PROSITE" id="PS51186">
    <property type="entry name" value="GNAT"/>
    <property type="match status" value="1"/>
</dbReference>
<dbReference type="InterPro" id="IPR020023">
    <property type="entry name" value="PseG"/>
</dbReference>
<evidence type="ECO:0000313" key="3">
    <source>
        <dbReference type="Proteomes" id="UP001366060"/>
    </source>
</evidence>
<gene>
    <name evidence="2" type="primary">pseG</name>
    <name evidence="2" type="ORF">V6255_10850</name>
</gene>
<dbReference type="InterPro" id="IPR016181">
    <property type="entry name" value="Acyl_CoA_acyltransferase"/>
</dbReference>
<dbReference type="RefSeq" id="WP_341628176.1">
    <property type="nucleotide sequence ID" value="NZ_JBAKBA010000023.1"/>
</dbReference>
<dbReference type="Pfam" id="PF13302">
    <property type="entry name" value="Acetyltransf_3"/>
    <property type="match status" value="1"/>
</dbReference>
<sequence>MNIVIRADASNYIGSGHIMRCLVLAANLIKKGHQVSFASRPQQGDLIDFVRQKEFEVKELICPYKWKTPKDSADYAAWLQVSWQEDADSLIKQCERIDLIIVDHYGLNIEWELYIKKHLSCKIFAIDDLVREHHAEVILDQTLLRNVSEYKHLTADQVILAGCHFALLNPYFSYYRSTALLSKDLPLQPRVLISMGGIDQPNATLQSLEALALITINKPFVTVLLSSRAPHYKSVINFCTRNNNWVKHINFVDNMAELMLDHDIAIGAPGTTSWERACLGLPSLIIPLADNQKTISERLVKVGAAIQIPLNTIKADLLTSYSLLLKQWDEMKSINLSLCDGLGLFRVIDYIENINSNLSNSVILKPATELNIQQVFDWQLLPETRKYALTKETPTWETHEQWMKAKLKKHEDYFYIIESLHLGLNIGVLRLDKRDDQPYLLSLFIDPNYFGQGYAKKALKSIDSLHPNIDIQAVVLTENIASQRLFTSAKYEQVAVDTFIRSSLQREKI</sequence>
<dbReference type="SUPFAM" id="SSF53756">
    <property type="entry name" value="UDP-Glycosyltransferase/glycogen phosphorylase"/>
    <property type="match status" value="1"/>
</dbReference>
<dbReference type="Pfam" id="PF04101">
    <property type="entry name" value="Glyco_tran_28_C"/>
    <property type="match status" value="1"/>
</dbReference>
<comment type="caution">
    <text evidence="2">The sequence shown here is derived from an EMBL/GenBank/DDBJ whole genome shotgun (WGS) entry which is preliminary data.</text>
</comment>
<dbReference type="CDD" id="cd04301">
    <property type="entry name" value="NAT_SF"/>
    <property type="match status" value="1"/>
</dbReference>
<reference evidence="2 3" key="1">
    <citation type="submission" date="2024-02" db="EMBL/GenBank/DDBJ databases">
        <title>Bacteria isolated from the canopy kelp, Nereocystis luetkeana.</title>
        <authorList>
            <person name="Pfister C.A."/>
            <person name="Younker I.T."/>
            <person name="Light S.H."/>
        </authorList>
    </citation>
    <scope>NUCLEOTIDE SEQUENCE [LARGE SCALE GENOMIC DNA]</scope>
    <source>
        <strain evidence="2 3">TI.2.07</strain>
    </source>
</reference>
<accession>A0ABU9HD12</accession>
<feature type="domain" description="N-acetyltransferase" evidence="1">
    <location>
        <begin position="362"/>
        <end position="509"/>
    </location>
</feature>
<dbReference type="Proteomes" id="UP001366060">
    <property type="component" value="Unassembled WGS sequence"/>
</dbReference>
<name>A0ABU9HD12_9GAMM</name>
<dbReference type="Gene3D" id="3.40.50.2000">
    <property type="entry name" value="Glycogen Phosphorylase B"/>
    <property type="match status" value="1"/>
</dbReference>